<organism evidence="1 2">
    <name type="scientific">Allacma fusca</name>
    <dbReference type="NCBI Taxonomy" id="39272"/>
    <lineage>
        <taxon>Eukaryota</taxon>
        <taxon>Metazoa</taxon>
        <taxon>Ecdysozoa</taxon>
        <taxon>Arthropoda</taxon>
        <taxon>Hexapoda</taxon>
        <taxon>Collembola</taxon>
        <taxon>Symphypleona</taxon>
        <taxon>Sminthuridae</taxon>
        <taxon>Allacma</taxon>
    </lineage>
</organism>
<protein>
    <submittedName>
        <fullName evidence="1">Uncharacterized protein</fullName>
    </submittedName>
</protein>
<proteinExistence type="predicted"/>
<evidence type="ECO:0000313" key="2">
    <source>
        <dbReference type="Proteomes" id="UP000708208"/>
    </source>
</evidence>
<reference evidence="1" key="1">
    <citation type="submission" date="2021-06" db="EMBL/GenBank/DDBJ databases">
        <authorList>
            <person name="Hodson N. C."/>
            <person name="Mongue J. A."/>
            <person name="Jaron S. K."/>
        </authorList>
    </citation>
    <scope>NUCLEOTIDE SEQUENCE</scope>
</reference>
<dbReference type="Proteomes" id="UP000708208">
    <property type="component" value="Unassembled WGS sequence"/>
</dbReference>
<evidence type="ECO:0000313" key="1">
    <source>
        <dbReference type="EMBL" id="CAG7827355.1"/>
    </source>
</evidence>
<comment type="caution">
    <text evidence="1">The sequence shown here is derived from an EMBL/GenBank/DDBJ whole genome shotgun (WGS) entry which is preliminary data.</text>
</comment>
<accession>A0A8J2PZ56</accession>
<dbReference type="EMBL" id="CAJVCH010543152">
    <property type="protein sequence ID" value="CAG7827355.1"/>
    <property type="molecule type" value="Genomic_DNA"/>
</dbReference>
<keyword evidence="2" id="KW-1185">Reference proteome</keyword>
<gene>
    <name evidence="1" type="ORF">AFUS01_LOCUS37346</name>
</gene>
<sequence length="76" mass="8801">MKYLLRLNTFNLAENIKNTSTTTDLTLCACINMPINTTCRSDELLRKACTESFCKIFMYQTRAFVTVFKMSTELRS</sequence>
<dbReference type="AlphaFoldDB" id="A0A8J2PZ56"/>
<name>A0A8J2PZ56_9HEXA</name>